<evidence type="ECO:0000313" key="2">
    <source>
        <dbReference type="Proteomes" id="UP001596472"/>
    </source>
</evidence>
<dbReference type="EMBL" id="JBHTBS010000012">
    <property type="protein sequence ID" value="MFC7339075.1"/>
    <property type="molecule type" value="Genomic_DNA"/>
</dbReference>
<organism evidence="1 2">
    <name type="scientific">Haloferula chungangensis</name>
    <dbReference type="NCBI Taxonomy" id="1048331"/>
    <lineage>
        <taxon>Bacteria</taxon>
        <taxon>Pseudomonadati</taxon>
        <taxon>Verrucomicrobiota</taxon>
        <taxon>Verrucomicrobiia</taxon>
        <taxon>Verrucomicrobiales</taxon>
        <taxon>Verrucomicrobiaceae</taxon>
        <taxon>Haloferula</taxon>
    </lineage>
</organism>
<evidence type="ECO:0000313" key="1">
    <source>
        <dbReference type="EMBL" id="MFC7339075.1"/>
    </source>
</evidence>
<name>A0ABW2LD72_9BACT</name>
<dbReference type="InterPro" id="IPR043519">
    <property type="entry name" value="NT_sf"/>
</dbReference>
<dbReference type="RefSeq" id="WP_379715203.1">
    <property type="nucleotide sequence ID" value="NZ_JBHTBS010000012.1"/>
</dbReference>
<reference evidence="2" key="1">
    <citation type="journal article" date="2019" name="Int. J. Syst. Evol. Microbiol.">
        <title>The Global Catalogue of Microorganisms (GCM) 10K type strain sequencing project: providing services to taxonomists for standard genome sequencing and annotation.</title>
        <authorList>
            <consortium name="The Broad Institute Genomics Platform"/>
            <consortium name="The Broad Institute Genome Sequencing Center for Infectious Disease"/>
            <person name="Wu L."/>
            <person name="Ma J."/>
        </authorList>
    </citation>
    <scope>NUCLEOTIDE SEQUENCE [LARGE SCALE GENOMIC DNA]</scope>
    <source>
        <strain evidence="2">CGMCC 4.1467</strain>
    </source>
</reference>
<dbReference type="SUPFAM" id="SSF81301">
    <property type="entry name" value="Nucleotidyltransferase"/>
    <property type="match status" value="1"/>
</dbReference>
<comment type="caution">
    <text evidence="1">The sequence shown here is derived from an EMBL/GenBank/DDBJ whole genome shotgun (WGS) entry which is preliminary data.</text>
</comment>
<dbReference type="Gene3D" id="3.30.460.40">
    <property type="match status" value="1"/>
</dbReference>
<accession>A0ABW2LD72</accession>
<dbReference type="Proteomes" id="UP001596472">
    <property type="component" value="Unassembled WGS sequence"/>
</dbReference>
<proteinExistence type="predicted"/>
<protein>
    <recommendedName>
        <fullName evidence="3">Nucleotidyltransferase</fullName>
    </recommendedName>
</protein>
<evidence type="ECO:0008006" key="3">
    <source>
        <dbReference type="Google" id="ProtNLM"/>
    </source>
</evidence>
<gene>
    <name evidence="1" type="ORF">ACFQY0_17915</name>
</gene>
<sequence>MKDQLNEDFLAFIELLEAKNVEYLIVGSYAVGLHGFPRYTGDEHLVAART</sequence>
<keyword evidence="2" id="KW-1185">Reference proteome</keyword>